<evidence type="ECO:0000256" key="4">
    <source>
        <dbReference type="PROSITE-ProRule" id="PRU00076"/>
    </source>
</evidence>
<evidence type="ECO:0000256" key="3">
    <source>
        <dbReference type="ARBA" id="ARBA00023157"/>
    </source>
</evidence>
<dbReference type="FunFam" id="2.10.25.10:FF:000375">
    <property type="entry name" value="Slit guidance ligand 3"/>
    <property type="match status" value="1"/>
</dbReference>
<dbReference type="Gene3D" id="2.10.25.10">
    <property type="entry name" value="Laminin"/>
    <property type="match status" value="3"/>
</dbReference>
<feature type="disulfide bond" evidence="4">
    <location>
        <begin position="156"/>
        <end position="166"/>
    </location>
</feature>
<sequence length="307" mass="32792">MPGHVEQGPRCWPLPSLGQQRPGAGRTEREPSTRLLLTLGRRGTGQRRVGRGGYSGRCPGTPPAGIPTSTGLSALRQGADRPLGGFHGCIHEVRINNELQDFKALPPQALGVSPGCKSCSVCKHGLCRAVEKDSVVCECHPGWTGPLCDQEARDPCLGHSCNQGKCVASGTSYVCKCAEGYGGALCDHKNDSASACSTFKCHHGQCHVSDRGEPYCLCQPGFSGEHCEQESPCLGEVVRDVIRRQKGSASCATASKVPVMECRGGCGPQCCQPTRSKRRKYVFQCTDGSSFVEEVERHLECGCRPCS</sequence>
<feature type="domain" description="CTCK" evidence="6">
    <location>
        <begin position="233"/>
        <end position="307"/>
    </location>
</feature>
<feature type="disulfide bond" evidence="4">
    <location>
        <begin position="177"/>
        <end position="186"/>
    </location>
</feature>
<accession>A0A8D1B208</accession>
<evidence type="ECO:0000313" key="9">
    <source>
        <dbReference type="Proteomes" id="UP000694720"/>
    </source>
</evidence>
<evidence type="ECO:0000313" key="8">
    <source>
        <dbReference type="Ensembl" id="ENSSSCP00035038302.1"/>
    </source>
</evidence>
<proteinExistence type="predicted"/>
<organism evidence="8 9">
    <name type="scientific">Sus scrofa</name>
    <name type="common">Pig</name>
    <dbReference type="NCBI Taxonomy" id="9823"/>
    <lineage>
        <taxon>Eukaryota</taxon>
        <taxon>Metazoa</taxon>
        <taxon>Chordata</taxon>
        <taxon>Craniata</taxon>
        <taxon>Vertebrata</taxon>
        <taxon>Euteleostomi</taxon>
        <taxon>Mammalia</taxon>
        <taxon>Eutheria</taxon>
        <taxon>Laurasiatheria</taxon>
        <taxon>Artiodactyla</taxon>
        <taxon>Suina</taxon>
        <taxon>Suidae</taxon>
        <taxon>Sus</taxon>
    </lineage>
</organism>
<dbReference type="PANTHER" id="PTHR24033:SF151">
    <property type="entry name" value="NOTCH 2"/>
    <property type="match status" value="1"/>
</dbReference>
<dbReference type="PROSITE" id="PS01186">
    <property type="entry name" value="EGF_2"/>
    <property type="match status" value="3"/>
</dbReference>
<dbReference type="SUPFAM" id="SSF57196">
    <property type="entry name" value="EGF/Laminin"/>
    <property type="match status" value="2"/>
</dbReference>
<name>A0A8D1B208_PIG</name>
<dbReference type="SMART" id="SM00181">
    <property type="entry name" value="EGF"/>
    <property type="match status" value="3"/>
</dbReference>
<dbReference type="PROSITE" id="PS01225">
    <property type="entry name" value="CTCK_2"/>
    <property type="match status" value="1"/>
</dbReference>
<dbReference type="PROSITE" id="PS01185">
    <property type="entry name" value="CTCK_1"/>
    <property type="match status" value="1"/>
</dbReference>
<dbReference type="PROSITE" id="PS50026">
    <property type="entry name" value="EGF_3"/>
    <property type="match status" value="2"/>
</dbReference>
<dbReference type="InterPro" id="IPR000742">
    <property type="entry name" value="EGF"/>
</dbReference>
<keyword evidence="2" id="KW-0677">Repeat</keyword>
<dbReference type="Proteomes" id="UP000694720">
    <property type="component" value="Unplaced"/>
</dbReference>
<dbReference type="InterPro" id="IPR006207">
    <property type="entry name" value="Cys_knot_C"/>
</dbReference>
<feature type="domain" description="EGF-like" evidence="7">
    <location>
        <begin position="192"/>
        <end position="228"/>
    </location>
</feature>
<evidence type="ECO:0000256" key="2">
    <source>
        <dbReference type="ARBA" id="ARBA00022737"/>
    </source>
</evidence>
<feature type="region of interest" description="Disordered" evidence="5">
    <location>
        <begin position="1"/>
        <end position="63"/>
    </location>
</feature>
<feature type="domain" description="EGF-like" evidence="7">
    <location>
        <begin position="152"/>
        <end position="187"/>
    </location>
</feature>
<evidence type="ECO:0000259" key="6">
    <source>
        <dbReference type="PROSITE" id="PS01225"/>
    </source>
</evidence>
<evidence type="ECO:0000256" key="5">
    <source>
        <dbReference type="SAM" id="MobiDB-lite"/>
    </source>
</evidence>
<comment type="caution">
    <text evidence="4">Lacks conserved residue(s) required for the propagation of feature annotation.</text>
</comment>
<reference evidence="8" key="1">
    <citation type="submission" date="2025-08" db="UniProtKB">
        <authorList>
            <consortium name="Ensembl"/>
        </authorList>
    </citation>
    <scope>IDENTIFICATION</scope>
</reference>
<evidence type="ECO:0000259" key="7">
    <source>
        <dbReference type="PROSITE" id="PS50026"/>
    </source>
</evidence>
<dbReference type="Pfam" id="PF00008">
    <property type="entry name" value="EGF"/>
    <property type="match status" value="2"/>
</dbReference>
<dbReference type="SMART" id="SM00041">
    <property type="entry name" value="CT"/>
    <property type="match status" value="1"/>
</dbReference>
<dbReference type="PROSITE" id="PS00022">
    <property type="entry name" value="EGF_1"/>
    <property type="match status" value="3"/>
</dbReference>
<evidence type="ECO:0000256" key="1">
    <source>
        <dbReference type="ARBA" id="ARBA00022536"/>
    </source>
</evidence>
<dbReference type="InterPro" id="IPR013032">
    <property type="entry name" value="EGF-like_CS"/>
</dbReference>
<protein>
    <recommendedName>
        <fullName evidence="10">Slit homolog 3 protein</fullName>
    </recommendedName>
</protein>
<dbReference type="Pfam" id="PF12661">
    <property type="entry name" value="hEGF"/>
    <property type="match status" value="1"/>
</dbReference>
<dbReference type="Ensembl" id="ENSSSCT00035091335.1">
    <property type="protein sequence ID" value="ENSSSCP00035038302.1"/>
    <property type="gene ID" value="ENSSSCG00035067699.1"/>
</dbReference>
<keyword evidence="3 4" id="KW-1015">Disulfide bond</keyword>
<dbReference type="GO" id="GO:0007399">
    <property type="term" value="P:nervous system development"/>
    <property type="evidence" value="ECO:0007669"/>
    <property type="project" value="UniProtKB-ARBA"/>
</dbReference>
<dbReference type="InterPro" id="IPR051830">
    <property type="entry name" value="NOTCH_homolog"/>
</dbReference>
<dbReference type="PANTHER" id="PTHR24033">
    <property type="entry name" value="EGF-LIKE DOMAIN-CONTAINING PROTEIN"/>
    <property type="match status" value="1"/>
</dbReference>
<keyword evidence="1 4" id="KW-0245">EGF-like domain</keyword>
<dbReference type="AlphaFoldDB" id="A0A8D1B208"/>
<evidence type="ECO:0008006" key="10">
    <source>
        <dbReference type="Google" id="ProtNLM"/>
    </source>
</evidence>
<feature type="disulfide bond" evidence="4">
    <location>
        <begin position="196"/>
        <end position="206"/>
    </location>
</feature>
<feature type="disulfide bond" evidence="4">
    <location>
        <begin position="218"/>
        <end position="227"/>
    </location>
</feature>